<dbReference type="GO" id="GO:0030420">
    <property type="term" value="P:establishment of competence for transformation"/>
    <property type="evidence" value="ECO:0007669"/>
    <property type="project" value="InterPro"/>
</dbReference>
<keyword evidence="2" id="KW-1003">Cell membrane</keyword>
<evidence type="ECO:0000256" key="1">
    <source>
        <dbReference type="ARBA" id="ARBA00004162"/>
    </source>
</evidence>
<dbReference type="GO" id="GO:0005886">
    <property type="term" value="C:plasma membrane"/>
    <property type="evidence" value="ECO:0007669"/>
    <property type="project" value="UniProtKB-SubCell"/>
</dbReference>
<keyword evidence="9" id="KW-1185">Reference proteome</keyword>
<dbReference type="RefSeq" id="WP_245917742.1">
    <property type="nucleotide sequence ID" value="NZ_FNDU01000001.1"/>
</dbReference>
<organism evidence="8 9">
    <name type="scientific">Alteribacillus bidgolensis</name>
    <dbReference type="NCBI Taxonomy" id="930129"/>
    <lineage>
        <taxon>Bacteria</taxon>
        <taxon>Bacillati</taxon>
        <taxon>Bacillota</taxon>
        <taxon>Bacilli</taxon>
        <taxon>Bacillales</taxon>
        <taxon>Bacillaceae</taxon>
        <taxon>Alteribacillus</taxon>
    </lineage>
</organism>
<evidence type="ECO:0000256" key="4">
    <source>
        <dbReference type="ARBA" id="ARBA00022692"/>
    </source>
</evidence>
<evidence type="ECO:0000313" key="8">
    <source>
        <dbReference type="EMBL" id="SDH33941.1"/>
    </source>
</evidence>
<proteinExistence type="predicted"/>
<evidence type="ECO:0000313" key="9">
    <source>
        <dbReference type="Proteomes" id="UP000199017"/>
    </source>
</evidence>
<dbReference type="InterPro" id="IPR016940">
    <property type="entry name" value="ComGC"/>
</dbReference>
<gene>
    <name evidence="8" type="ORF">SAMN05216352_1016</name>
</gene>
<comment type="subcellular location">
    <subcellularLocation>
        <location evidence="1">Cell membrane</location>
        <topology evidence="1">Single-pass membrane protein</topology>
    </subcellularLocation>
</comment>
<sequence length="111" mass="12394">MRQKFIISVAFFYTYMCSPPFIEMMIVLLIITVLLLIAVPNMVTNNNVAQSKGCDATIQLLEAQVGAYEVEFNEKPESLEALKDAEYVDRIVCPDDSTLILVDGSVQKADE</sequence>
<dbReference type="Proteomes" id="UP000199017">
    <property type="component" value="Unassembled WGS sequence"/>
</dbReference>
<name>A0A1G8BL90_9BACI</name>
<reference evidence="8 9" key="1">
    <citation type="submission" date="2016-10" db="EMBL/GenBank/DDBJ databases">
        <authorList>
            <person name="de Groot N.N."/>
        </authorList>
    </citation>
    <scope>NUCLEOTIDE SEQUENCE [LARGE SCALE GENOMIC DNA]</scope>
    <source>
        <strain evidence="9">P4B,CCM 7963,CECT 7998,DSM 25260,IBRC-M 10614,KCTC 13821</strain>
    </source>
</reference>
<dbReference type="InterPro" id="IPR045584">
    <property type="entry name" value="Pilin-like"/>
</dbReference>
<protein>
    <submittedName>
        <fullName evidence="8">Competence protein ComGC</fullName>
    </submittedName>
</protein>
<dbReference type="STRING" id="930129.SAMN05216352_1016"/>
<dbReference type="NCBIfam" id="NF040999">
    <property type="entry name" value="pilin_ComGC"/>
    <property type="match status" value="1"/>
</dbReference>
<keyword evidence="5 7" id="KW-1133">Transmembrane helix</keyword>
<evidence type="ECO:0000256" key="7">
    <source>
        <dbReference type="SAM" id="Phobius"/>
    </source>
</evidence>
<keyword evidence="4 7" id="KW-0812">Transmembrane</keyword>
<dbReference type="Gene3D" id="3.30.700.10">
    <property type="entry name" value="Glycoprotein, Type 4 Pilin"/>
    <property type="match status" value="1"/>
</dbReference>
<evidence type="ECO:0000256" key="6">
    <source>
        <dbReference type="ARBA" id="ARBA00023136"/>
    </source>
</evidence>
<evidence type="ECO:0000256" key="3">
    <source>
        <dbReference type="ARBA" id="ARBA00022481"/>
    </source>
</evidence>
<keyword evidence="3" id="KW-0488">Methylation</keyword>
<dbReference type="AlphaFoldDB" id="A0A1G8BL90"/>
<accession>A0A1G8BL90</accession>
<keyword evidence="6 7" id="KW-0472">Membrane</keyword>
<evidence type="ECO:0000256" key="5">
    <source>
        <dbReference type="ARBA" id="ARBA00022989"/>
    </source>
</evidence>
<dbReference type="SUPFAM" id="SSF54523">
    <property type="entry name" value="Pili subunits"/>
    <property type="match status" value="1"/>
</dbReference>
<evidence type="ECO:0000256" key="2">
    <source>
        <dbReference type="ARBA" id="ARBA00022475"/>
    </source>
</evidence>
<feature type="transmembrane region" description="Helical" evidence="7">
    <location>
        <begin position="21"/>
        <end position="43"/>
    </location>
</feature>
<dbReference type="EMBL" id="FNDU01000001">
    <property type="protein sequence ID" value="SDH33941.1"/>
    <property type="molecule type" value="Genomic_DNA"/>
</dbReference>